<gene>
    <name evidence="1" type="ORF">FuraDRAFT_0293</name>
</gene>
<comment type="caution">
    <text evidence="1">The sequence shown here is derived from an EMBL/GenBank/DDBJ whole genome shotgun (WGS) entry which is preliminary data.</text>
</comment>
<name>B9YYV8_9NEIS</name>
<dbReference type="Proteomes" id="UP000003165">
    <property type="component" value="Unassembled WGS sequence"/>
</dbReference>
<dbReference type="Pfam" id="PF10076">
    <property type="entry name" value="Phage_Mu_Gp48"/>
    <property type="match status" value="1"/>
</dbReference>
<reference evidence="1 2" key="1">
    <citation type="submission" date="2009-02" db="EMBL/GenBank/DDBJ databases">
        <title>Sequencing of the draft genome and assembly of Lutiella nitroferrum 2002.</title>
        <authorList>
            <consortium name="US DOE Joint Genome Institute (JGI-PGF)"/>
            <person name="Lucas S."/>
            <person name="Copeland A."/>
            <person name="Lapidus A."/>
            <person name="Glavina del Rio T."/>
            <person name="Tice H."/>
            <person name="Bruce D."/>
            <person name="Goodwin L."/>
            <person name="Pitluck S."/>
            <person name="Larimer F."/>
            <person name="Land M.L."/>
            <person name="Hauser L."/>
            <person name="Coates J.D."/>
        </authorList>
    </citation>
    <scope>NUCLEOTIDE SEQUENCE [LARGE SCALE GENOMIC DNA]</scope>
    <source>
        <strain evidence="1 2">2002</strain>
    </source>
</reference>
<proteinExistence type="predicted"/>
<dbReference type="eggNOG" id="COG3778">
    <property type="taxonomic scope" value="Bacteria"/>
</dbReference>
<protein>
    <submittedName>
        <fullName evidence="1">Bacteriophage tail protein</fullName>
    </submittedName>
</protein>
<organism evidence="1 2">
    <name type="scientific">Pseudogulbenkiania ferrooxidans 2002</name>
    <dbReference type="NCBI Taxonomy" id="279714"/>
    <lineage>
        <taxon>Bacteria</taxon>
        <taxon>Pseudomonadati</taxon>
        <taxon>Pseudomonadota</taxon>
        <taxon>Betaproteobacteria</taxon>
        <taxon>Neisseriales</taxon>
        <taxon>Chromobacteriaceae</taxon>
        <taxon>Pseudogulbenkiania</taxon>
    </lineage>
</organism>
<dbReference type="AlphaFoldDB" id="B9YYV8"/>
<keyword evidence="2" id="KW-1185">Reference proteome</keyword>
<dbReference type="InterPro" id="IPR018755">
    <property type="entry name" value="Phage_Mu_Gp48"/>
</dbReference>
<sequence>MDVSDYQEVLWRLLPPGPAWSRDNADLAAFVRVGARRLAAVDAAATQLLDEGNPYKTLAMLPDWEADFGLPDSCSAAAPTLAERRASLVARLTDAGGVRIPRFVQIAEALGYESVTTKRHRLHTCEFTCEEPINSIDWRFVWTLQVPDAVRVAEATCESGVEDPLRSWGGTELACVMARECPQPSTVLISYGAS</sequence>
<evidence type="ECO:0000313" key="2">
    <source>
        <dbReference type="Proteomes" id="UP000003165"/>
    </source>
</evidence>
<dbReference type="RefSeq" id="WP_008952313.1">
    <property type="nucleotide sequence ID" value="NZ_ACIS01000001.1"/>
</dbReference>
<dbReference type="EMBL" id="ACIS01000001">
    <property type="protein sequence ID" value="EEG10311.1"/>
    <property type="molecule type" value="Genomic_DNA"/>
</dbReference>
<evidence type="ECO:0000313" key="1">
    <source>
        <dbReference type="EMBL" id="EEG10311.1"/>
    </source>
</evidence>
<accession>B9YYV8</accession>